<dbReference type="PANTHER" id="PTHR30085:SF6">
    <property type="entry name" value="ABC TRANSPORTER GLUTAMINE-BINDING PROTEIN GLNH"/>
    <property type="match status" value="1"/>
</dbReference>
<evidence type="ECO:0000259" key="5">
    <source>
        <dbReference type="SMART" id="SM00062"/>
    </source>
</evidence>
<dbReference type="RefSeq" id="WP_182385348.1">
    <property type="nucleotide sequence ID" value="NZ_CP059833.1"/>
</dbReference>
<evidence type="ECO:0000313" key="6">
    <source>
        <dbReference type="EMBL" id="QMV84540.1"/>
    </source>
</evidence>
<dbReference type="InterPro" id="IPR051455">
    <property type="entry name" value="Bact_solute-bind_prot3"/>
</dbReference>
<dbReference type="PROSITE" id="PS51257">
    <property type="entry name" value="PROKAR_LIPOPROTEIN"/>
    <property type="match status" value="1"/>
</dbReference>
<evidence type="ECO:0000256" key="1">
    <source>
        <dbReference type="ARBA" id="ARBA00010333"/>
    </source>
</evidence>
<accession>A0A7G5FD49</accession>
<keyword evidence="7" id="KW-1185">Reference proteome</keyword>
<protein>
    <submittedName>
        <fullName evidence="6">Glutamate ABC transporter substrate-binding protein</fullName>
    </submittedName>
</protein>
<feature type="chain" id="PRO_5038570252" evidence="4">
    <location>
        <begin position="22"/>
        <end position="327"/>
    </location>
</feature>
<organism evidence="6 7">
    <name type="scientific">Corynebacterium hindlerae</name>
    <dbReference type="NCBI Taxonomy" id="699041"/>
    <lineage>
        <taxon>Bacteria</taxon>
        <taxon>Bacillati</taxon>
        <taxon>Actinomycetota</taxon>
        <taxon>Actinomycetes</taxon>
        <taxon>Mycobacteriales</taxon>
        <taxon>Corynebacteriaceae</taxon>
        <taxon>Corynebacterium</taxon>
    </lineage>
</organism>
<evidence type="ECO:0000256" key="2">
    <source>
        <dbReference type="ARBA" id="ARBA00022448"/>
    </source>
</evidence>
<dbReference type="GO" id="GO:0005576">
    <property type="term" value="C:extracellular region"/>
    <property type="evidence" value="ECO:0007669"/>
    <property type="project" value="TreeGrafter"/>
</dbReference>
<dbReference type="GO" id="GO:0030288">
    <property type="term" value="C:outer membrane-bounded periplasmic space"/>
    <property type="evidence" value="ECO:0007669"/>
    <property type="project" value="TreeGrafter"/>
</dbReference>
<sequence>MMKKLLTALLPAVLVASCTNPEVIPYAPTPATYQPVVPAGATFEPAGSVPANPPLLDNLLGSLRPDDRKPEDRVPGIVGRGRLIVGVDQSQNLLSFRDPVTGELRGFEVELAREIARDIFGSPDKVDFRFVDSQDTVKLLESGQVDIMLRSLSITRHTQDQMFFSVPYLSTGTRMLVMESSGLGSVEDLGGRTACALKDSTAIQLIRQYNPRSNIMATNSWSDCLVLLQQGNVDAIVAHDTILAGMAAQDPYLRIVGRSLSLENFGVGIAKPGSRHDTTGLIRQVNSTIERIVADGTWWDIYNRWLASYQFIKGPPPIIYRAEGDHQ</sequence>
<dbReference type="EMBL" id="CP059833">
    <property type="protein sequence ID" value="QMV84540.1"/>
    <property type="molecule type" value="Genomic_DNA"/>
</dbReference>
<evidence type="ECO:0000313" key="7">
    <source>
        <dbReference type="Proteomes" id="UP000515570"/>
    </source>
</evidence>
<dbReference type="InterPro" id="IPR001638">
    <property type="entry name" value="Solute-binding_3/MltF_N"/>
</dbReference>
<dbReference type="PANTHER" id="PTHR30085">
    <property type="entry name" value="AMINO ACID ABC TRANSPORTER PERMEASE"/>
    <property type="match status" value="1"/>
</dbReference>
<keyword evidence="2" id="KW-0813">Transport</keyword>
<dbReference type="AlphaFoldDB" id="A0A7G5FD49"/>
<dbReference type="Gene3D" id="3.40.190.10">
    <property type="entry name" value="Periplasmic binding protein-like II"/>
    <property type="match status" value="2"/>
</dbReference>
<dbReference type="GO" id="GO:0006865">
    <property type="term" value="P:amino acid transport"/>
    <property type="evidence" value="ECO:0007669"/>
    <property type="project" value="TreeGrafter"/>
</dbReference>
<evidence type="ECO:0000256" key="3">
    <source>
        <dbReference type="ARBA" id="ARBA00022729"/>
    </source>
</evidence>
<evidence type="ECO:0000256" key="4">
    <source>
        <dbReference type="SAM" id="SignalP"/>
    </source>
</evidence>
<dbReference type="Pfam" id="PF00497">
    <property type="entry name" value="SBP_bac_3"/>
    <property type="match status" value="1"/>
</dbReference>
<comment type="similarity">
    <text evidence="1">Belongs to the bacterial solute-binding protein 3 family.</text>
</comment>
<dbReference type="SUPFAM" id="SSF53850">
    <property type="entry name" value="Periplasmic binding protein-like II"/>
    <property type="match status" value="1"/>
</dbReference>
<feature type="signal peptide" evidence="4">
    <location>
        <begin position="1"/>
        <end position="21"/>
    </location>
</feature>
<dbReference type="SMART" id="SM00062">
    <property type="entry name" value="PBPb"/>
    <property type="match status" value="1"/>
</dbReference>
<name>A0A7G5FD49_9CORY</name>
<gene>
    <name evidence="6" type="ORF">HW450_09225</name>
</gene>
<dbReference type="Proteomes" id="UP000515570">
    <property type="component" value="Chromosome"/>
</dbReference>
<reference evidence="6 7" key="1">
    <citation type="submission" date="2020-07" db="EMBL/GenBank/DDBJ databases">
        <title>non toxigenic Corynebacterium sp. nov from a clinical source.</title>
        <authorList>
            <person name="Bernier A.-M."/>
            <person name="Bernard K."/>
        </authorList>
    </citation>
    <scope>NUCLEOTIDE SEQUENCE [LARGE SCALE GENOMIC DNA]</scope>
    <source>
        <strain evidence="7">NML 93-0612</strain>
    </source>
</reference>
<keyword evidence="3 4" id="KW-0732">Signal</keyword>
<proteinExistence type="inferred from homology"/>
<dbReference type="CDD" id="cd13690">
    <property type="entry name" value="PBP2_GluB"/>
    <property type="match status" value="1"/>
</dbReference>
<feature type="domain" description="Solute-binding protein family 3/N-terminal" evidence="5">
    <location>
        <begin position="82"/>
        <end position="309"/>
    </location>
</feature>